<organism evidence="1 2">
    <name type="scientific">Clitoria ternatea</name>
    <name type="common">Butterfly pea</name>
    <dbReference type="NCBI Taxonomy" id="43366"/>
    <lineage>
        <taxon>Eukaryota</taxon>
        <taxon>Viridiplantae</taxon>
        <taxon>Streptophyta</taxon>
        <taxon>Embryophyta</taxon>
        <taxon>Tracheophyta</taxon>
        <taxon>Spermatophyta</taxon>
        <taxon>Magnoliopsida</taxon>
        <taxon>eudicotyledons</taxon>
        <taxon>Gunneridae</taxon>
        <taxon>Pentapetalae</taxon>
        <taxon>rosids</taxon>
        <taxon>fabids</taxon>
        <taxon>Fabales</taxon>
        <taxon>Fabaceae</taxon>
        <taxon>Papilionoideae</taxon>
        <taxon>50 kb inversion clade</taxon>
        <taxon>NPAAA clade</taxon>
        <taxon>indigoferoid/millettioid clade</taxon>
        <taxon>Phaseoleae</taxon>
        <taxon>Clitoria</taxon>
    </lineage>
</organism>
<dbReference type="EMBL" id="JAYKXN010000005">
    <property type="protein sequence ID" value="KAK7285202.1"/>
    <property type="molecule type" value="Genomic_DNA"/>
</dbReference>
<dbReference type="AlphaFoldDB" id="A0AAN9IS21"/>
<accession>A0AAN9IS21</accession>
<comment type="caution">
    <text evidence="1">The sequence shown here is derived from an EMBL/GenBank/DDBJ whole genome shotgun (WGS) entry which is preliminary data.</text>
</comment>
<keyword evidence="2" id="KW-1185">Reference proteome</keyword>
<gene>
    <name evidence="1" type="ORF">RJT34_19963</name>
</gene>
<dbReference type="Proteomes" id="UP001359559">
    <property type="component" value="Unassembled WGS sequence"/>
</dbReference>
<reference evidence="1 2" key="1">
    <citation type="submission" date="2024-01" db="EMBL/GenBank/DDBJ databases">
        <title>The genomes of 5 underutilized Papilionoideae crops provide insights into root nodulation and disease resistance.</title>
        <authorList>
            <person name="Yuan L."/>
        </authorList>
    </citation>
    <scope>NUCLEOTIDE SEQUENCE [LARGE SCALE GENOMIC DNA]</scope>
    <source>
        <strain evidence="1">LY-2023</strain>
        <tissue evidence="1">Leaf</tissue>
    </source>
</reference>
<sequence length="116" mass="13397">MTDRGYTFFEMEELVTDVDFTLFGVTAKKRFKSFPNFLRVKLILEGGAGIEPSIQPNKDCPSRSGRSYRSHKITLVEVSQMVSIWSMVLKERAPEEEVVSVAMRQGKRKHDLRVWD</sequence>
<evidence type="ECO:0000313" key="1">
    <source>
        <dbReference type="EMBL" id="KAK7285202.1"/>
    </source>
</evidence>
<protein>
    <submittedName>
        <fullName evidence="1">Uncharacterized protein</fullName>
    </submittedName>
</protein>
<proteinExistence type="predicted"/>
<evidence type="ECO:0000313" key="2">
    <source>
        <dbReference type="Proteomes" id="UP001359559"/>
    </source>
</evidence>
<name>A0AAN9IS21_CLITE</name>